<gene>
    <name evidence="2" type="ORF">GIB67_025482</name>
</gene>
<evidence type="ECO:0000313" key="3">
    <source>
        <dbReference type="Proteomes" id="UP000541444"/>
    </source>
</evidence>
<dbReference type="AlphaFoldDB" id="A0A7J7PCH3"/>
<accession>A0A7J7PCH3</accession>
<dbReference type="InterPro" id="IPR055290">
    <property type="entry name" value="At3g26010-like"/>
</dbReference>
<organism evidence="2 3">
    <name type="scientific">Kingdonia uniflora</name>
    <dbReference type="NCBI Taxonomy" id="39325"/>
    <lineage>
        <taxon>Eukaryota</taxon>
        <taxon>Viridiplantae</taxon>
        <taxon>Streptophyta</taxon>
        <taxon>Embryophyta</taxon>
        <taxon>Tracheophyta</taxon>
        <taxon>Spermatophyta</taxon>
        <taxon>Magnoliopsida</taxon>
        <taxon>Ranunculales</taxon>
        <taxon>Circaeasteraceae</taxon>
        <taxon>Kingdonia</taxon>
    </lineage>
</organism>
<reference evidence="2 3" key="1">
    <citation type="journal article" date="2020" name="IScience">
        <title>Genome Sequencing of the Endangered Kingdonia uniflora (Circaeasteraceae, Ranunculales) Reveals Potential Mechanisms of Evolutionary Specialization.</title>
        <authorList>
            <person name="Sun Y."/>
            <person name="Deng T."/>
            <person name="Zhang A."/>
            <person name="Moore M.J."/>
            <person name="Landis J.B."/>
            <person name="Lin N."/>
            <person name="Zhang H."/>
            <person name="Zhang X."/>
            <person name="Huang J."/>
            <person name="Zhang X."/>
            <person name="Sun H."/>
            <person name="Wang H."/>
        </authorList>
    </citation>
    <scope>NUCLEOTIDE SEQUENCE [LARGE SCALE GENOMIC DNA]</scope>
    <source>
        <strain evidence="2">TB1705</strain>
        <tissue evidence="2">Leaf</tissue>
    </source>
</reference>
<evidence type="ECO:0000259" key="1">
    <source>
        <dbReference type="Pfam" id="PF24750"/>
    </source>
</evidence>
<sequence length="413" mass="48074">MNSSVDEDSVYEILSRTNTKSLVQFKTVSKQCSAMISDIIRISKRSPEPMLGFFYTFFDKDMPFVPLTYANIYEEWEDEPEGSFQEEEREIEALRSLVLEDGRTVKVDSNFPEDEGEWFPLHRFVPEFPFNYCLADCCNGLFLCVDKLNWPKEYYVCNPITLKWVILLNPPETQTYFNALAFDPQASPHFKVIRFLEYLPKYLVMGAHQPSCMRLEIYSSETGKWTTSKLFDKPSNHHYFIDDQTRTIYLNGVLHMLAYPNHVLGFDVNQERIEVIELPRTKNLGKHGCLGTSRGNLYYAVLAIDSGVKMQVFMLEDRKASKWGMKCSMYFLGLFSHDSILCFPVSFHPDCDVVFIANDGTILSYDYSNGSKEEVHHFEYLPNLLQWPWIFPFSPCPLRSFEDIHQINDFIGQ</sequence>
<dbReference type="Pfam" id="PF24750">
    <property type="entry name" value="b-prop_At3g26010-like"/>
    <property type="match status" value="1"/>
</dbReference>
<dbReference type="OrthoDB" id="626202at2759"/>
<comment type="caution">
    <text evidence="2">The sequence shown here is derived from an EMBL/GenBank/DDBJ whole genome shotgun (WGS) entry which is preliminary data.</text>
</comment>
<proteinExistence type="predicted"/>
<keyword evidence="3" id="KW-1185">Reference proteome</keyword>
<dbReference type="InterPro" id="IPR056592">
    <property type="entry name" value="Beta-prop_At3g26010-like"/>
</dbReference>
<protein>
    <recommendedName>
        <fullName evidence="1">F-box protein At3g26010-like beta-propeller domain-containing protein</fullName>
    </recommendedName>
</protein>
<dbReference type="SUPFAM" id="SSF75011">
    <property type="entry name" value="3-carboxy-cis,cis-mucoante lactonizing enzyme"/>
    <property type="match status" value="1"/>
</dbReference>
<dbReference type="PANTHER" id="PTHR35546">
    <property type="entry name" value="F-BOX PROTEIN INTERACTION DOMAIN PROTEIN-RELATED"/>
    <property type="match status" value="1"/>
</dbReference>
<dbReference type="Proteomes" id="UP000541444">
    <property type="component" value="Unassembled WGS sequence"/>
</dbReference>
<name>A0A7J7PCH3_9MAGN</name>
<feature type="domain" description="F-box protein At3g26010-like beta-propeller" evidence="1">
    <location>
        <begin position="125"/>
        <end position="356"/>
    </location>
</feature>
<dbReference type="EMBL" id="JACGCM010000002">
    <property type="protein sequence ID" value="KAF6177145.1"/>
    <property type="molecule type" value="Genomic_DNA"/>
</dbReference>
<evidence type="ECO:0000313" key="2">
    <source>
        <dbReference type="EMBL" id="KAF6177145.1"/>
    </source>
</evidence>
<dbReference type="PANTHER" id="PTHR35546:SF130">
    <property type="entry name" value="EXPRESSED PROTEIN"/>
    <property type="match status" value="1"/>
</dbReference>